<proteinExistence type="predicted"/>
<dbReference type="AlphaFoldDB" id="A0A397JI88"/>
<protein>
    <recommendedName>
        <fullName evidence="3">RAP domain-containing protein</fullName>
    </recommendedName>
</protein>
<accession>A0A397JI88</accession>
<sequence>MVYASLLIIKITELHYCDVALKVIHANYFIECFSTEYINNIIPLLCAMGHSWSATFKYIKHVKYTCEDLKQFARSKNKECISTEYTIHVVKTIELKIVTKYLGMLSKNRRPDFLKTPDYPAGLELDIYYLEYGFAIEVQGEQHEKHIEFFHRGDPNNFVRQQKWDLLKNELCEENWIVLRYVWYYEDPFQNIFENWVL</sequence>
<evidence type="ECO:0000313" key="1">
    <source>
        <dbReference type="EMBL" id="RHZ88065.1"/>
    </source>
</evidence>
<dbReference type="OrthoDB" id="2310771at2759"/>
<dbReference type="EMBL" id="PQFF01000024">
    <property type="protein sequence ID" value="RHZ88065.1"/>
    <property type="molecule type" value="Genomic_DNA"/>
</dbReference>
<dbReference type="Proteomes" id="UP000266861">
    <property type="component" value="Unassembled WGS sequence"/>
</dbReference>
<evidence type="ECO:0000313" key="2">
    <source>
        <dbReference type="Proteomes" id="UP000266861"/>
    </source>
</evidence>
<gene>
    <name evidence="1" type="ORF">Glove_26g295</name>
</gene>
<reference evidence="1 2" key="1">
    <citation type="submission" date="2018-08" db="EMBL/GenBank/DDBJ databases">
        <title>Genome and evolution of the arbuscular mycorrhizal fungus Diversispora epigaea (formerly Glomus versiforme) and its bacterial endosymbionts.</title>
        <authorList>
            <person name="Sun X."/>
            <person name="Fei Z."/>
            <person name="Harrison M."/>
        </authorList>
    </citation>
    <scope>NUCLEOTIDE SEQUENCE [LARGE SCALE GENOMIC DNA]</scope>
    <source>
        <strain evidence="1 2">IT104</strain>
    </source>
</reference>
<organism evidence="1 2">
    <name type="scientific">Diversispora epigaea</name>
    <dbReference type="NCBI Taxonomy" id="1348612"/>
    <lineage>
        <taxon>Eukaryota</taxon>
        <taxon>Fungi</taxon>
        <taxon>Fungi incertae sedis</taxon>
        <taxon>Mucoromycota</taxon>
        <taxon>Glomeromycotina</taxon>
        <taxon>Glomeromycetes</taxon>
        <taxon>Diversisporales</taxon>
        <taxon>Diversisporaceae</taxon>
        <taxon>Diversispora</taxon>
    </lineage>
</organism>
<evidence type="ECO:0008006" key="3">
    <source>
        <dbReference type="Google" id="ProtNLM"/>
    </source>
</evidence>
<comment type="caution">
    <text evidence="1">The sequence shown here is derived from an EMBL/GenBank/DDBJ whole genome shotgun (WGS) entry which is preliminary data.</text>
</comment>
<keyword evidence="2" id="KW-1185">Reference proteome</keyword>
<name>A0A397JI88_9GLOM</name>